<dbReference type="AlphaFoldDB" id="A0A0R1NNN3"/>
<sequence length="63" mass="7270">MKLKQIFFSMIFGILNIAALGFLIDPIMAIVNREFQVSDLDQIILVITITLILDVWTFQQIQD</sequence>
<dbReference type="RefSeq" id="WP_008856543.1">
    <property type="nucleotide sequence ID" value="NZ_AZEB01000010.1"/>
</dbReference>
<evidence type="ECO:0000313" key="2">
    <source>
        <dbReference type="EMBL" id="KRL22039.1"/>
    </source>
</evidence>
<dbReference type="EMBL" id="AZEB01000010">
    <property type="protein sequence ID" value="KRL22039.1"/>
    <property type="molecule type" value="Genomic_DNA"/>
</dbReference>
<keyword evidence="1" id="KW-1133">Transmembrane helix</keyword>
<organism evidence="2 3">
    <name type="scientific">Lentilactobacillus kisonensis DSM 19906 = JCM 15041</name>
    <dbReference type="NCBI Taxonomy" id="1423766"/>
    <lineage>
        <taxon>Bacteria</taxon>
        <taxon>Bacillati</taxon>
        <taxon>Bacillota</taxon>
        <taxon>Bacilli</taxon>
        <taxon>Lactobacillales</taxon>
        <taxon>Lactobacillaceae</taxon>
        <taxon>Lentilactobacillus</taxon>
    </lineage>
</organism>
<evidence type="ECO:0000313" key="3">
    <source>
        <dbReference type="Proteomes" id="UP000051439"/>
    </source>
</evidence>
<feature type="transmembrane region" description="Helical" evidence="1">
    <location>
        <begin position="43"/>
        <end position="61"/>
    </location>
</feature>
<accession>A0A0R1NNN3</accession>
<dbReference type="PATRIC" id="fig|1423766.4.peg.334"/>
<proteinExistence type="predicted"/>
<feature type="transmembrane region" description="Helical" evidence="1">
    <location>
        <begin position="6"/>
        <end position="31"/>
    </location>
</feature>
<dbReference type="Proteomes" id="UP000051439">
    <property type="component" value="Unassembled WGS sequence"/>
</dbReference>
<keyword evidence="3" id="KW-1185">Reference proteome</keyword>
<keyword evidence="1" id="KW-0472">Membrane</keyword>
<evidence type="ECO:0000256" key="1">
    <source>
        <dbReference type="SAM" id="Phobius"/>
    </source>
</evidence>
<keyword evidence="1" id="KW-0812">Transmembrane</keyword>
<protein>
    <submittedName>
        <fullName evidence="2">Uncharacterized protein</fullName>
    </submittedName>
</protein>
<reference evidence="2 3" key="1">
    <citation type="journal article" date="2015" name="Genome Announc.">
        <title>Expanding the biotechnology potential of lactobacilli through comparative genomics of 213 strains and associated genera.</title>
        <authorList>
            <person name="Sun Z."/>
            <person name="Harris H.M."/>
            <person name="McCann A."/>
            <person name="Guo C."/>
            <person name="Argimon S."/>
            <person name="Zhang W."/>
            <person name="Yang X."/>
            <person name="Jeffery I.B."/>
            <person name="Cooney J.C."/>
            <person name="Kagawa T.F."/>
            <person name="Liu W."/>
            <person name="Song Y."/>
            <person name="Salvetti E."/>
            <person name="Wrobel A."/>
            <person name="Rasinkangas P."/>
            <person name="Parkhill J."/>
            <person name="Rea M.C."/>
            <person name="O'Sullivan O."/>
            <person name="Ritari J."/>
            <person name="Douillard F.P."/>
            <person name="Paul Ross R."/>
            <person name="Yang R."/>
            <person name="Briner A.E."/>
            <person name="Felis G.E."/>
            <person name="de Vos W.M."/>
            <person name="Barrangou R."/>
            <person name="Klaenhammer T.R."/>
            <person name="Caufield P.W."/>
            <person name="Cui Y."/>
            <person name="Zhang H."/>
            <person name="O'Toole P.W."/>
        </authorList>
    </citation>
    <scope>NUCLEOTIDE SEQUENCE [LARGE SCALE GENOMIC DNA]</scope>
    <source>
        <strain evidence="2 3">DSM 19906</strain>
    </source>
</reference>
<name>A0A0R1NNN3_9LACO</name>
<gene>
    <name evidence="2" type="ORF">FC98_GL000335</name>
</gene>
<comment type="caution">
    <text evidence="2">The sequence shown here is derived from an EMBL/GenBank/DDBJ whole genome shotgun (WGS) entry which is preliminary data.</text>
</comment>